<dbReference type="RefSeq" id="WP_095660134.1">
    <property type="nucleotide sequence ID" value="NZ_BAAAKB010000002.1"/>
</dbReference>
<proteinExistence type="inferred from homology"/>
<organism evidence="3 4">
    <name type="scientific">Corynebacterium glaucum</name>
    <dbReference type="NCBI Taxonomy" id="187491"/>
    <lineage>
        <taxon>Bacteria</taxon>
        <taxon>Bacillati</taxon>
        <taxon>Actinomycetota</taxon>
        <taxon>Actinomycetes</taxon>
        <taxon>Mycobacteriales</taxon>
        <taxon>Corynebacteriaceae</taxon>
        <taxon>Corynebacterium</taxon>
    </lineage>
</organism>
<name>A0A1Q2HX55_9CORY</name>
<dbReference type="InterPro" id="IPR000387">
    <property type="entry name" value="Tyr_Pase_dom"/>
</dbReference>
<evidence type="ECO:0000256" key="1">
    <source>
        <dbReference type="ARBA" id="ARBA00009580"/>
    </source>
</evidence>
<dbReference type="PROSITE" id="PS50056">
    <property type="entry name" value="TYR_PHOSPHATASE_2"/>
    <property type="match status" value="1"/>
</dbReference>
<dbReference type="PROSITE" id="PS00383">
    <property type="entry name" value="TYR_PHOSPHATASE_1"/>
    <property type="match status" value="1"/>
</dbReference>
<gene>
    <name evidence="3" type="primary">iphP</name>
    <name evidence="3" type="ORF">CGLAU_07455</name>
</gene>
<dbReference type="Gene3D" id="3.90.190.10">
    <property type="entry name" value="Protein tyrosine phosphatase superfamily"/>
    <property type="match status" value="1"/>
</dbReference>
<dbReference type="KEGG" id="cgv:CGLAU_07455"/>
<evidence type="ECO:0000313" key="3">
    <source>
        <dbReference type="EMBL" id="AQQ15446.1"/>
    </source>
</evidence>
<dbReference type="PANTHER" id="PTHR31126:SF1">
    <property type="entry name" value="TYROSINE SPECIFIC PROTEIN PHOSPHATASES DOMAIN-CONTAINING PROTEIN"/>
    <property type="match status" value="1"/>
</dbReference>
<dbReference type="InterPro" id="IPR029021">
    <property type="entry name" value="Prot-tyrosine_phosphatase-like"/>
</dbReference>
<dbReference type="OrthoDB" id="1188001at2"/>
<dbReference type="GO" id="GO:0004725">
    <property type="term" value="F:protein tyrosine phosphatase activity"/>
    <property type="evidence" value="ECO:0007669"/>
    <property type="project" value="UniProtKB-EC"/>
</dbReference>
<dbReference type="SUPFAM" id="SSF52799">
    <property type="entry name" value="(Phosphotyrosine protein) phosphatases II"/>
    <property type="match status" value="1"/>
</dbReference>
<evidence type="ECO:0000313" key="4">
    <source>
        <dbReference type="Proteomes" id="UP000217209"/>
    </source>
</evidence>
<reference evidence="3 4" key="1">
    <citation type="submission" date="2016-12" db="EMBL/GenBank/DDBJ databases">
        <authorList>
            <person name="Song W.-J."/>
            <person name="Kurnit D.M."/>
        </authorList>
    </citation>
    <scope>NUCLEOTIDE SEQUENCE [LARGE SCALE GENOMIC DNA]</scope>
    <source>
        <strain evidence="3 4">DSM 30827</strain>
    </source>
</reference>
<feature type="domain" description="Tyrosine specific protein phosphatases" evidence="2">
    <location>
        <begin position="102"/>
        <end position="139"/>
    </location>
</feature>
<evidence type="ECO:0000259" key="2">
    <source>
        <dbReference type="PROSITE" id="PS50056"/>
    </source>
</evidence>
<dbReference type="InterPro" id="IPR016130">
    <property type="entry name" value="Tyr_Pase_AS"/>
</dbReference>
<dbReference type="Pfam" id="PF13350">
    <property type="entry name" value="Y_phosphatase3"/>
    <property type="match status" value="1"/>
</dbReference>
<comment type="similarity">
    <text evidence="1">Belongs to the protein-tyrosine phosphatase family.</text>
</comment>
<sequence length="231" mass="24290">MALHNFRSLAGVPVTGGVIADNALYRSAAPFSVIEDLAGASRRTGITGVVDLRDQTERDATPAFDTAHVEVASVPVFGGALEQLEWETLDELYSIMARNHGRELAAAVRATAGLSSKGGVLIHCTAGKDRTGMVVALILGALGAPDSAILDEYLLTSGLLGQNYLDDLLRLSGASEIPGDAAHRATHVSADMIRAGWDVVTLAGGPARYLEQHGLDSGTLQLLRRNLVRPV</sequence>
<accession>A0A1Q2HX55</accession>
<dbReference type="EMBL" id="CP019688">
    <property type="protein sequence ID" value="AQQ15446.1"/>
    <property type="molecule type" value="Genomic_DNA"/>
</dbReference>
<dbReference type="EC" id="3.1.3.48" evidence="3"/>
<dbReference type="InterPro" id="IPR026893">
    <property type="entry name" value="Tyr/Ser_Pase_IphP-type"/>
</dbReference>
<protein>
    <submittedName>
        <fullName evidence="3">Tyrosine-protein phosphatase</fullName>
        <ecNumber evidence="3">3.1.3.48</ecNumber>
    </submittedName>
</protein>
<dbReference type="Proteomes" id="UP000217209">
    <property type="component" value="Chromosome"/>
</dbReference>
<dbReference type="PANTHER" id="PTHR31126">
    <property type="entry name" value="TYROSINE-PROTEIN PHOSPHATASE"/>
    <property type="match status" value="1"/>
</dbReference>
<keyword evidence="4" id="KW-1185">Reference proteome</keyword>
<dbReference type="AlphaFoldDB" id="A0A1Q2HX55"/>
<keyword evidence="3" id="KW-0378">Hydrolase</keyword>